<keyword evidence="4" id="KW-0732">Signal</keyword>
<dbReference type="Gene3D" id="2.60.40.10">
    <property type="entry name" value="Immunoglobulins"/>
    <property type="match status" value="1"/>
</dbReference>
<dbReference type="InterPro" id="IPR013783">
    <property type="entry name" value="Ig-like_fold"/>
</dbReference>
<accession>A0A7W5B7N1</accession>
<dbReference type="InterPro" id="IPR013780">
    <property type="entry name" value="Glyco_hydro_b"/>
</dbReference>
<dbReference type="Gene3D" id="3.20.20.80">
    <property type="entry name" value="Glycosidases"/>
    <property type="match status" value="1"/>
</dbReference>
<dbReference type="PANTHER" id="PTHR10357:SF210">
    <property type="entry name" value="MALTODEXTRIN GLUCOSIDASE"/>
    <property type="match status" value="1"/>
</dbReference>
<protein>
    <submittedName>
        <fullName evidence="6">Glycosidase</fullName>
    </submittedName>
</protein>
<dbReference type="RefSeq" id="WP_183439868.1">
    <property type="nucleotide sequence ID" value="NZ_JACHXD010000002.1"/>
</dbReference>
<feature type="domain" description="Glycosyl hydrolase family 13 catalytic" evidence="5">
    <location>
        <begin position="130"/>
        <end position="528"/>
    </location>
</feature>
<evidence type="ECO:0000256" key="3">
    <source>
        <dbReference type="SAM" id="MobiDB-lite"/>
    </source>
</evidence>
<comment type="caution">
    <text evidence="6">The sequence shown here is derived from an EMBL/GenBank/DDBJ whole genome shotgun (WGS) entry which is preliminary data.</text>
</comment>
<gene>
    <name evidence="6" type="ORF">FHS03_000967</name>
</gene>
<dbReference type="Pfam" id="PF00128">
    <property type="entry name" value="Alpha-amylase"/>
    <property type="match status" value="1"/>
</dbReference>
<dbReference type="SUPFAM" id="SSF51011">
    <property type="entry name" value="Glycosyl hydrolase domain"/>
    <property type="match status" value="1"/>
</dbReference>
<sequence length="616" mass="69801">MRLHALAFLSTLSLLAGAAPDYRIQHLEPMFWWTGMTHKRLQLMVHGPRIAELEPALSYPGVRLKGVQRSDNPNYLFLDLELADSVQPGSFDLAFQHAGKTALTYSYRLLPRQPGSAQRQGFSNADTIYQLMPDRFANGNPANDSLPGMGDKANRRDGSGRHGGDLQGMGEHLGYIADMGFTQIWPTPLLESDMPQHSYHGYAATNHYRIDPRYGSNEDYRRYVAQARAQGMGVIQDVVLNHIGSRHWWMQDMPASDWITHQGKYAPTAHHRAAVQDPYGSQEDARNFTSGWFVDTMPDLNQANPLVAAYLIQNSIWWIEYAGLSGLRVDTFGYSDNAFLSQWSQRVMLEYPKLNLVGEEWSAHIPFVARWQEGKQNPDGYRSHMPSMMDFPLNDVLRKALAAGPEDEKGLKDLYETLAQDHLYPNPGQLVLFEGNHDLSRLYSALNSDPALFRMAIAYVLTVPRIPQFYYGTEILMPSTVKGRDDPSYRQDFPGGWPGDKVNAFTGDGLSGDQRAAQAYVKKLVNWRKTQSLVHHGKMMHYGPEDEVYVYFRYDGQKRLMIVLNKNAKEVELKLSRFHEMLANKTRATDIISGKDYTLNSTLPLSARSPLILELH</sequence>
<evidence type="ECO:0000256" key="2">
    <source>
        <dbReference type="ARBA" id="ARBA00023295"/>
    </source>
</evidence>
<evidence type="ECO:0000259" key="5">
    <source>
        <dbReference type="SMART" id="SM00642"/>
    </source>
</evidence>
<dbReference type="Proteomes" id="UP000541535">
    <property type="component" value="Unassembled WGS sequence"/>
</dbReference>
<dbReference type="Gene3D" id="2.60.40.1180">
    <property type="entry name" value="Golgi alpha-mannosidase II"/>
    <property type="match status" value="1"/>
</dbReference>
<dbReference type="PANTHER" id="PTHR10357">
    <property type="entry name" value="ALPHA-AMYLASE FAMILY MEMBER"/>
    <property type="match status" value="1"/>
</dbReference>
<evidence type="ECO:0000313" key="6">
    <source>
        <dbReference type="EMBL" id="MBB3117941.1"/>
    </source>
</evidence>
<dbReference type="InterPro" id="IPR015171">
    <property type="entry name" value="Cyc-maltodext_N"/>
</dbReference>
<dbReference type="InterPro" id="IPR017853">
    <property type="entry name" value="GH"/>
</dbReference>
<organism evidence="6 7">
    <name type="scientific">Pseudoduganella violacea</name>
    <dbReference type="NCBI Taxonomy" id="1715466"/>
    <lineage>
        <taxon>Bacteria</taxon>
        <taxon>Pseudomonadati</taxon>
        <taxon>Pseudomonadota</taxon>
        <taxon>Betaproteobacteria</taxon>
        <taxon>Burkholderiales</taxon>
        <taxon>Oxalobacteraceae</taxon>
        <taxon>Telluria group</taxon>
        <taxon>Pseudoduganella</taxon>
    </lineage>
</organism>
<evidence type="ECO:0000313" key="7">
    <source>
        <dbReference type="Proteomes" id="UP000541535"/>
    </source>
</evidence>
<name>A0A7W5B7N1_9BURK</name>
<dbReference type="GO" id="GO:0005975">
    <property type="term" value="P:carbohydrate metabolic process"/>
    <property type="evidence" value="ECO:0007669"/>
    <property type="project" value="InterPro"/>
</dbReference>
<feature type="signal peptide" evidence="4">
    <location>
        <begin position="1"/>
        <end position="18"/>
    </location>
</feature>
<dbReference type="SUPFAM" id="SSF51445">
    <property type="entry name" value="(Trans)glycosidases"/>
    <property type="match status" value="1"/>
</dbReference>
<keyword evidence="7" id="KW-1185">Reference proteome</keyword>
<dbReference type="SMART" id="SM00642">
    <property type="entry name" value="Aamy"/>
    <property type="match status" value="1"/>
</dbReference>
<keyword evidence="2 6" id="KW-0326">Glycosidase</keyword>
<proteinExistence type="predicted"/>
<feature type="region of interest" description="Disordered" evidence="3">
    <location>
        <begin position="139"/>
        <end position="167"/>
    </location>
</feature>
<feature type="compositionally biased region" description="Basic and acidic residues" evidence="3">
    <location>
        <begin position="152"/>
        <end position="164"/>
    </location>
</feature>
<dbReference type="InterPro" id="IPR019492">
    <property type="entry name" value="Cyclo-malto-dextrinase_C"/>
</dbReference>
<dbReference type="InterPro" id="IPR014756">
    <property type="entry name" value="Ig_E-set"/>
</dbReference>
<reference evidence="6 7" key="1">
    <citation type="submission" date="2020-08" db="EMBL/GenBank/DDBJ databases">
        <title>Genomic Encyclopedia of Type Strains, Phase III (KMG-III): the genomes of soil and plant-associated and newly described type strains.</title>
        <authorList>
            <person name="Whitman W."/>
        </authorList>
    </citation>
    <scope>NUCLEOTIDE SEQUENCE [LARGE SCALE GENOMIC DNA]</scope>
    <source>
        <strain evidence="6 7">CECT 8897</strain>
    </source>
</reference>
<dbReference type="CDD" id="cd11340">
    <property type="entry name" value="AmyAc_bac_CMD_like_3"/>
    <property type="match status" value="1"/>
</dbReference>
<evidence type="ECO:0000256" key="1">
    <source>
        <dbReference type="ARBA" id="ARBA00022801"/>
    </source>
</evidence>
<dbReference type="InterPro" id="IPR006047">
    <property type="entry name" value="GH13_cat_dom"/>
</dbReference>
<dbReference type="SUPFAM" id="SSF81296">
    <property type="entry name" value="E set domains"/>
    <property type="match status" value="1"/>
</dbReference>
<dbReference type="Pfam" id="PF10438">
    <property type="entry name" value="Cyc-maltodext_C"/>
    <property type="match status" value="1"/>
</dbReference>
<keyword evidence="1" id="KW-0378">Hydrolase</keyword>
<dbReference type="Pfam" id="PF09087">
    <property type="entry name" value="Cyc-maltodext_N"/>
    <property type="match status" value="1"/>
</dbReference>
<dbReference type="AlphaFoldDB" id="A0A7W5B7N1"/>
<feature type="chain" id="PRO_5031572651" evidence="4">
    <location>
        <begin position="19"/>
        <end position="616"/>
    </location>
</feature>
<evidence type="ECO:0000256" key="4">
    <source>
        <dbReference type="SAM" id="SignalP"/>
    </source>
</evidence>
<dbReference type="GO" id="GO:0016798">
    <property type="term" value="F:hydrolase activity, acting on glycosyl bonds"/>
    <property type="evidence" value="ECO:0007669"/>
    <property type="project" value="UniProtKB-KW"/>
</dbReference>
<dbReference type="EMBL" id="JACHXD010000002">
    <property type="protein sequence ID" value="MBB3117941.1"/>
    <property type="molecule type" value="Genomic_DNA"/>
</dbReference>